<name>A0ABS8CTX8_9FIRM</name>
<dbReference type="EMBL" id="JAJBMB010000001">
    <property type="protein sequence ID" value="MCB5444928.1"/>
    <property type="molecule type" value="Genomic_DNA"/>
</dbReference>
<keyword evidence="4" id="KW-1185">Reference proteome</keyword>
<dbReference type="Pfam" id="PF07883">
    <property type="entry name" value="Cupin_2"/>
    <property type="match status" value="1"/>
</dbReference>
<dbReference type="Gene3D" id="2.60.120.10">
    <property type="entry name" value="Jelly Rolls"/>
    <property type="match status" value="1"/>
</dbReference>
<feature type="domain" description="HTH cro/C1-type" evidence="2">
    <location>
        <begin position="13"/>
        <end position="67"/>
    </location>
</feature>
<dbReference type="PANTHER" id="PTHR46797:SF19">
    <property type="entry name" value="BLL2473 PROTEIN"/>
    <property type="match status" value="1"/>
</dbReference>
<dbReference type="CDD" id="cd02209">
    <property type="entry name" value="cupin_XRE_C"/>
    <property type="match status" value="1"/>
</dbReference>
<reference evidence="3 4" key="1">
    <citation type="submission" date="2021-10" db="EMBL/GenBank/DDBJ databases">
        <title>Collection of gut derived symbiotic bacterial strains cultured from healthy donors.</title>
        <authorList>
            <person name="Lin H."/>
            <person name="Littmann E."/>
            <person name="Claire K."/>
            <person name="Pamer E."/>
        </authorList>
    </citation>
    <scope>NUCLEOTIDE SEQUENCE [LARGE SCALE GENOMIC DNA]</scope>
    <source>
        <strain evidence="3 4">MSK.17.68</strain>
    </source>
</reference>
<dbReference type="InterPro" id="IPR001387">
    <property type="entry name" value="Cro/C1-type_HTH"/>
</dbReference>
<evidence type="ECO:0000259" key="2">
    <source>
        <dbReference type="PROSITE" id="PS50943"/>
    </source>
</evidence>
<protein>
    <submittedName>
        <fullName evidence="3">Cupin domain-containing protein</fullName>
    </submittedName>
</protein>
<dbReference type="InterPro" id="IPR013096">
    <property type="entry name" value="Cupin_2"/>
</dbReference>
<dbReference type="Proteomes" id="UP001299409">
    <property type="component" value="Unassembled WGS sequence"/>
</dbReference>
<evidence type="ECO:0000256" key="1">
    <source>
        <dbReference type="ARBA" id="ARBA00023125"/>
    </source>
</evidence>
<dbReference type="PROSITE" id="PS50943">
    <property type="entry name" value="HTH_CROC1"/>
    <property type="match status" value="1"/>
</dbReference>
<dbReference type="InterPro" id="IPR010982">
    <property type="entry name" value="Lambda_DNA-bd_dom_sf"/>
</dbReference>
<evidence type="ECO:0000313" key="4">
    <source>
        <dbReference type="Proteomes" id="UP001299409"/>
    </source>
</evidence>
<organism evidence="3 4">
    <name type="scientific">Intestinibacter bartlettii</name>
    <dbReference type="NCBI Taxonomy" id="261299"/>
    <lineage>
        <taxon>Bacteria</taxon>
        <taxon>Bacillati</taxon>
        <taxon>Bacillota</taxon>
        <taxon>Clostridia</taxon>
        <taxon>Peptostreptococcales</taxon>
        <taxon>Peptostreptococcaceae</taxon>
        <taxon>Intestinibacter</taxon>
    </lineage>
</organism>
<dbReference type="Gene3D" id="1.10.260.40">
    <property type="entry name" value="lambda repressor-like DNA-binding domains"/>
    <property type="match status" value="1"/>
</dbReference>
<dbReference type="InterPro" id="IPR014710">
    <property type="entry name" value="RmlC-like_jellyroll"/>
</dbReference>
<comment type="caution">
    <text evidence="3">The sequence shown here is derived from an EMBL/GenBank/DDBJ whole genome shotgun (WGS) entry which is preliminary data.</text>
</comment>
<dbReference type="SUPFAM" id="SSF47413">
    <property type="entry name" value="lambda repressor-like DNA-binding domains"/>
    <property type="match status" value="1"/>
</dbReference>
<dbReference type="RefSeq" id="WP_226913916.1">
    <property type="nucleotide sequence ID" value="NZ_BAABXU010000001.1"/>
</dbReference>
<dbReference type="PANTHER" id="PTHR46797">
    <property type="entry name" value="HTH-TYPE TRANSCRIPTIONAL REGULATOR"/>
    <property type="match status" value="1"/>
</dbReference>
<proteinExistence type="predicted"/>
<keyword evidence="1" id="KW-0238">DNA-binding</keyword>
<dbReference type="SMART" id="SM00530">
    <property type="entry name" value="HTH_XRE"/>
    <property type="match status" value="1"/>
</dbReference>
<dbReference type="CDD" id="cd00093">
    <property type="entry name" value="HTH_XRE"/>
    <property type="match status" value="1"/>
</dbReference>
<accession>A0ABS8CTX8</accession>
<gene>
    <name evidence="3" type="ORF">LIP50_01780</name>
</gene>
<dbReference type="InterPro" id="IPR011051">
    <property type="entry name" value="RmlC_Cupin_sf"/>
</dbReference>
<dbReference type="Pfam" id="PF01381">
    <property type="entry name" value="HTH_3"/>
    <property type="match status" value="1"/>
</dbReference>
<dbReference type="InterPro" id="IPR050807">
    <property type="entry name" value="TransReg_Diox_bact_type"/>
</dbReference>
<sequence length="187" mass="21548">MKDEINIDVGLKIRNLRKSKNLSIANLSEYTGLSAGLISQIERNKVVPSIKVMWKIAKELNVNIGYFFEEENAEDVIVRKNNRKRIQTNDSTKTYELLMPDLVNKNLELLLITLNGETKRNKGLVSHEGEECGYIIKGKMKLIFDTKEYILEEGDSFYFKSNVSHVYENYDKDKECILICAMTPPSF</sequence>
<evidence type="ECO:0000313" key="3">
    <source>
        <dbReference type="EMBL" id="MCB5444928.1"/>
    </source>
</evidence>
<dbReference type="SUPFAM" id="SSF51182">
    <property type="entry name" value="RmlC-like cupins"/>
    <property type="match status" value="1"/>
</dbReference>